<protein>
    <submittedName>
        <fullName evidence="2">Uncharacterized protein</fullName>
    </submittedName>
</protein>
<dbReference type="GeneID" id="94493830"/>
<sequence length="320" mass="38079">MTKQKKLVLGLSATTAIAFAFSVATPFIVRKQNNHQKIVAQFTEKIEKETEIRKDFNLFVNSQPIKKTLEILFRHEKDSKKAMTEYIENQYKLIFSNKHNLIRNKLFFINGITNSLSQQDNLLWLTEEKKPYFKRNDSKYFETEFGKMLTEDWLWFLYNITYFRFAFTPNKADLSDQNLENIVKISKDIGAFYNPKSNILIDYSHQTIIDDKNDNTITYTFDYLTAEGFILHFEIKKEMLEINGKRVEGKILHKDILPIMYTFTKIRKSKNILRDFDIRRYSSVFSDFQDLENTSIKRNVFEERHGGKRLSFSLYCMQNQ</sequence>
<feature type="signal peptide" evidence="1">
    <location>
        <begin position="1"/>
        <end position="20"/>
    </location>
</feature>
<keyword evidence="1" id="KW-0732">Signal</keyword>
<evidence type="ECO:0000313" key="3">
    <source>
        <dbReference type="Proteomes" id="UP001303601"/>
    </source>
</evidence>
<accession>A0ABZ0PA58</accession>
<dbReference type="Proteomes" id="UP001303601">
    <property type="component" value="Chromosome"/>
</dbReference>
<gene>
    <name evidence="2" type="ORF">R9B83_02925</name>
</gene>
<dbReference type="NCBIfam" id="TIGR04313">
    <property type="entry name" value="aro_clust_Mycop"/>
    <property type="match status" value="1"/>
</dbReference>
<feature type="chain" id="PRO_5045898735" evidence="1">
    <location>
        <begin position="21"/>
        <end position="320"/>
    </location>
</feature>
<evidence type="ECO:0000313" key="2">
    <source>
        <dbReference type="EMBL" id="WPB53917.1"/>
    </source>
</evidence>
<reference evidence="2" key="1">
    <citation type="submission" date="2023-11" db="EMBL/GenBank/DDBJ databases">
        <title>Completed genome sequence of Mycoplasma equirhinis type strain M432/72.</title>
        <authorList>
            <person name="Spergser J."/>
        </authorList>
    </citation>
    <scope>NUCLEOTIDE SEQUENCE [LARGE SCALE GENOMIC DNA]</scope>
    <source>
        <strain evidence="2">M432/72</strain>
    </source>
</reference>
<organism evidence="2 3">
    <name type="scientific">Metamycoplasma equirhinis</name>
    <dbReference type="NCBI Taxonomy" id="92402"/>
    <lineage>
        <taxon>Bacteria</taxon>
        <taxon>Bacillati</taxon>
        <taxon>Mycoplasmatota</taxon>
        <taxon>Mycoplasmoidales</taxon>
        <taxon>Metamycoplasmataceae</taxon>
        <taxon>Metamycoplasma</taxon>
    </lineage>
</organism>
<evidence type="ECO:0000256" key="1">
    <source>
        <dbReference type="SAM" id="SignalP"/>
    </source>
</evidence>
<keyword evidence="3" id="KW-1185">Reference proteome</keyword>
<proteinExistence type="predicted"/>
<dbReference type="InterPro" id="IPR027593">
    <property type="entry name" value="Aro_clust"/>
</dbReference>
<name>A0ABZ0PA58_9BACT</name>
<dbReference type="RefSeq" id="WP_140031221.1">
    <property type="nucleotide sequence ID" value="NZ_CP137845.1"/>
</dbReference>
<dbReference type="EMBL" id="CP137845">
    <property type="protein sequence ID" value="WPB53917.1"/>
    <property type="molecule type" value="Genomic_DNA"/>
</dbReference>